<feature type="compositionally biased region" description="Polar residues" evidence="1">
    <location>
        <begin position="57"/>
        <end position="71"/>
    </location>
</feature>
<feature type="region of interest" description="Disordered" evidence="1">
    <location>
        <begin position="407"/>
        <end position="459"/>
    </location>
</feature>
<organism evidence="2 3">
    <name type="scientific">Clohesyomyces aquaticus</name>
    <dbReference type="NCBI Taxonomy" id="1231657"/>
    <lineage>
        <taxon>Eukaryota</taxon>
        <taxon>Fungi</taxon>
        <taxon>Dikarya</taxon>
        <taxon>Ascomycota</taxon>
        <taxon>Pezizomycotina</taxon>
        <taxon>Dothideomycetes</taxon>
        <taxon>Pleosporomycetidae</taxon>
        <taxon>Pleosporales</taxon>
        <taxon>Lindgomycetaceae</taxon>
        <taxon>Clohesyomyces</taxon>
    </lineage>
</organism>
<evidence type="ECO:0000313" key="2">
    <source>
        <dbReference type="EMBL" id="ORY03415.1"/>
    </source>
</evidence>
<dbReference type="Proteomes" id="UP000193144">
    <property type="component" value="Unassembled WGS sequence"/>
</dbReference>
<reference evidence="2 3" key="1">
    <citation type="submission" date="2016-07" db="EMBL/GenBank/DDBJ databases">
        <title>Pervasive Adenine N6-methylation of Active Genes in Fungi.</title>
        <authorList>
            <consortium name="DOE Joint Genome Institute"/>
            <person name="Mondo S.J."/>
            <person name="Dannebaum R.O."/>
            <person name="Kuo R.C."/>
            <person name="Labutti K."/>
            <person name="Haridas S."/>
            <person name="Kuo A."/>
            <person name="Salamov A."/>
            <person name="Ahrendt S.R."/>
            <person name="Lipzen A."/>
            <person name="Sullivan W."/>
            <person name="Andreopoulos W.B."/>
            <person name="Clum A."/>
            <person name="Lindquist E."/>
            <person name="Daum C."/>
            <person name="Ramamoorthy G.K."/>
            <person name="Gryganskyi A."/>
            <person name="Culley D."/>
            <person name="Magnuson J.K."/>
            <person name="James T.Y."/>
            <person name="O'Malley M.A."/>
            <person name="Stajich J.E."/>
            <person name="Spatafora J.W."/>
            <person name="Visel A."/>
            <person name="Grigoriev I.V."/>
        </authorList>
    </citation>
    <scope>NUCLEOTIDE SEQUENCE [LARGE SCALE GENOMIC DNA]</scope>
    <source>
        <strain evidence="2 3">CBS 115471</strain>
    </source>
</reference>
<name>A0A1Y1Z0S6_9PLEO</name>
<dbReference type="OrthoDB" id="5430717at2759"/>
<proteinExistence type="predicted"/>
<dbReference type="AlphaFoldDB" id="A0A1Y1Z0S6"/>
<keyword evidence="3" id="KW-1185">Reference proteome</keyword>
<feature type="compositionally biased region" description="Low complexity" evidence="1">
    <location>
        <begin position="489"/>
        <end position="503"/>
    </location>
</feature>
<accession>A0A1Y1Z0S6</accession>
<feature type="compositionally biased region" description="Basic and acidic residues" evidence="1">
    <location>
        <begin position="545"/>
        <end position="554"/>
    </location>
</feature>
<feature type="compositionally biased region" description="Polar residues" evidence="1">
    <location>
        <begin position="555"/>
        <end position="574"/>
    </location>
</feature>
<feature type="region of interest" description="Disordered" evidence="1">
    <location>
        <begin position="330"/>
        <end position="354"/>
    </location>
</feature>
<dbReference type="EMBL" id="MCFA01000147">
    <property type="protein sequence ID" value="ORY03415.1"/>
    <property type="molecule type" value="Genomic_DNA"/>
</dbReference>
<feature type="compositionally biased region" description="Polar residues" evidence="1">
    <location>
        <begin position="504"/>
        <end position="515"/>
    </location>
</feature>
<feature type="region of interest" description="Disordered" evidence="1">
    <location>
        <begin position="1"/>
        <end position="99"/>
    </location>
</feature>
<evidence type="ECO:0000256" key="1">
    <source>
        <dbReference type="SAM" id="MobiDB-lite"/>
    </source>
</evidence>
<sequence length="661" mass="73349">MPEKKAPVPEKSWRKKIAVGRPKTPVQPKVRVEETAATEEQTDRRHHSEKLGWRKTIQPNRPETPFSTAGPSTGGDEGDEIRSEYSEPSTSRRRSSPKPRLQRYLSSYLTLTAPPAIDFSTPWDELTTSAFITPVDPLNVLQSIHSFLCRNLGQPLPVQHNSGLLHLFEDYRKIRGEKEQLEALLKETLDGYKSSEDEWTATEDRYQAEIRRLELLIARGTSGMAGLAKARQGTIVKRKRTQKAHSIDRIDPTIGLLTPAELDKEILSRSRQVRLRRSTSPSDQMAALSQQFASTGSLDGLQYGTPPSQERKITLSRKVKSELDLAKMAPHKVPDTTSHSAYSEFSAAGDPLPDEAEPSNKAILDAKIEGEAVAALRNLAVLVARRRGMDANRFLSNFKKLFSNVDDEDVESGAKTNQGEGTIRSTPRNIQSTKNESPDPRVGPHFLRGSERNPRRHFSFEPGEDQLALLEEKLGQFQMEQTQSARVRSPSYEHSPESSSSSSRATSLHAETQKPSKIPNPVQVMGSARRQSSAASLQTVIGRPNQDDDLRRDSMSSVLTAFRQNSGKGTPRPQSSSKSSSLNNLTQKEFPFPRQSSSNVRNRHSIAALAAARAVSASSESRENSPVKSSGGSSSQIPSREAKNHIFANRKFENEELRLPE</sequence>
<evidence type="ECO:0000313" key="3">
    <source>
        <dbReference type="Proteomes" id="UP000193144"/>
    </source>
</evidence>
<gene>
    <name evidence="2" type="ORF">BCR34DRAFT_70757</name>
</gene>
<protein>
    <submittedName>
        <fullName evidence="2">Uncharacterized protein</fullName>
    </submittedName>
</protein>
<feature type="compositionally biased region" description="Basic and acidic residues" evidence="1">
    <location>
        <begin position="1"/>
        <end position="12"/>
    </location>
</feature>
<feature type="compositionally biased region" description="Low complexity" evidence="1">
    <location>
        <begin position="605"/>
        <end position="619"/>
    </location>
</feature>
<feature type="compositionally biased region" description="Polar residues" evidence="1">
    <location>
        <begin position="414"/>
        <end position="435"/>
    </location>
</feature>
<dbReference type="STRING" id="1231657.A0A1Y1Z0S6"/>
<feature type="region of interest" description="Disordered" evidence="1">
    <location>
        <begin position="479"/>
        <end position="661"/>
    </location>
</feature>
<feature type="compositionally biased region" description="Basic and acidic residues" evidence="1">
    <location>
        <begin position="640"/>
        <end position="661"/>
    </location>
</feature>
<feature type="compositionally biased region" description="Low complexity" evidence="1">
    <location>
        <begin position="527"/>
        <end position="536"/>
    </location>
</feature>
<comment type="caution">
    <text evidence="2">The sequence shown here is derived from an EMBL/GenBank/DDBJ whole genome shotgun (WGS) entry which is preliminary data.</text>
</comment>